<evidence type="ECO:0000313" key="3">
    <source>
        <dbReference type="Proteomes" id="UP000001880"/>
    </source>
</evidence>
<name>D0LSD1_HALO1</name>
<dbReference type="RefSeq" id="WP_012828230.1">
    <property type="nucleotide sequence ID" value="NC_013440.1"/>
</dbReference>
<evidence type="ECO:0000256" key="1">
    <source>
        <dbReference type="SAM" id="Phobius"/>
    </source>
</evidence>
<keyword evidence="1" id="KW-1133">Transmembrane helix</keyword>
<dbReference type="OrthoDB" id="9800053at2"/>
<protein>
    <recommendedName>
        <fullName evidence="4">Stage II sporulation protein M</fullName>
    </recommendedName>
</protein>
<keyword evidence="1" id="KW-0472">Membrane</keyword>
<reference evidence="2 3" key="1">
    <citation type="journal article" date="2010" name="Stand. Genomic Sci.">
        <title>Complete genome sequence of Haliangium ochraceum type strain (SMP-2).</title>
        <authorList>
            <consortium name="US DOE Joint Genome Institute (JGI-PGF)"/>
            <person name="Ivanova N."/>
            <person name="Daum C."/>
            <person name="Lang E."/>
            <person name="Abt B."/>
            <person name="Kopitz M."/>
            <person name="Saunders E."/>
            <person name="Lapidus A."/>
            <person name="Lucas S."/>
            <person name="Glavina Del Rio T."/>
            <person name="Nolan M."/>
            <person name="Tice H."/>
            <person name="Copeland A."/>
            <person name="Cheng J.F."/>
            <person name="Chen F."/>
            <person name="Bruce D."/>
            <person name="Goodwin L."/>
            <person name="Pitluck S."/>
            <person name="Mavromatis K."/>
            <person name="Pati A."/>
            <person name="Mikhailova N."/>
            <person name="Chen A."/>
            <person name="Palaniappan K."/>
            <person name="Land M."/>
            <person name="Hauser L."/>
            <person name="Chang Y.J."/>
            <person name="Jeffries C.D."/>
            <person name="Detter J.C."/>
            <person name="Brettin T."/>
            <person name="Rohde M."/>
            <person name="Goker M."/>
            <person name="Bristow J."/>
            <person name="Markowitz V."/>
            <person name="Eisen J.A."/>
            <person name="Hugenholtz P."/>
            <person name="Kyrpides N.C."/>
            <person name="Klenk H.P."/>
        </authorList>
    </citation>
    <scope>NUCLEOTIDE SEQUENCE [LARGE SCALE GENOMIC DNA]</scope>
    <source>
        <strain evidence="3">DSM 14365 / CIP 107738 / JCM 11303 / AJ 13395 / SMP-2</strain>
    </source>
</reference>
<organism evidence="2 3">
    <name type="scientific">Haliangium ochraceum (strain DSM 14365 / JCM 11303 / SMP-2)</name>
    <dbReference type="NCBI Taxonomy" id="502025"/>
    <lineage>
        <taxon>Bacteria</taxon>
        <taxon>Pseudomonadati</taxon>
        <taxon>Myxococcota</taxon>
        <taxon>Polyangia</taxon>
        <taxon>Haliangiales</taxon>
        <taxon>Kofleriaceae</taxon>
        <taxon>Haliangium</taxon>
    </lineage>
</organism>
<feature type="transmembrane region" description="Helical" evidence="1">
    <location>
        <begin position="309"/>
        <end position="328"/>
    </location>
</feature>
<sequence length="342" mass="37492">MTQSPASSLKSVAFRREREATWRELEALLELARTRGFDALSAEQSARLPHLYRATLSSLSVARAISLDRNVVEYLENLAGRAYHQVYGSHRHLREVLADFFLYRFPAGIRRFRWHILLATAVMLLGGATGFFVTLDNQDRFYTFVDEAYASGRGPGSSTSELRAVLYDEHELSDALTTFAASLFTHNAKIGILAFALGCLAGLPVMLLMFINGLVLGAFAALYHARGLSLDLWGWLLPHGITELLAVLVCGGLGLALGQAVIFPGRYARLRNLALCGRQAAAVVVGAVLLFFVAGLIEGLFRQLVTDIAVRYAVAALSACLWIAYFGWVGRGRARIAAEERP</sequence>
<dbReference type="KEGG" id="hoh:Hoch_3128"/>
<dbReference type="STRING" id="502025.Hoch_3128"/>
<dbReference type="PANTHER" id="PTHR35337">
    <property type="entry name" value="SLR1478 PROTEIN"/>
    <property type="match status" value="1"/>
</dbReference>
<feature type="transmembrane region" description="Helical" evidence="1">
    <location>
        <begin position="275"/>
        <end position="297"/>
    </location>
</feature>
<dbReference type="Proteomes" id="UP000001880">
    <property type="component" value="Chromosome"/>
</dbReference>
<dbReference type="HOGENOM" id="CLU_069787_0_0_7"/>
<accession>D0LSD1</accession>
<feature type="transmembrane region" description="Helical" evidence="1">
    <location>
        <begin position="205"/>
        <end position="224"/>
    </location>
</feature>
<dbReference type="PANTHER" id="PTHR35337:SF1">
    <property type="entry name" value="SLR1478 PROTEIN"/>
    <property type="match status" value="1"/>
</dbReference>
<gene>
    <name evidence="2" type="ordered locus">Hoch_3128</name>
</gene>
<proteinExistence type="predicted"/>
<keyword evidence="1" id="KW-0812">Transmembrane</keyword>
<dbReference type="Pfam" id="PF01944">
    <property type="entry name" value="SpoIIM"/>
    <property type="match status" value="1"/>
</dbReference>
<dbReference type="eggNOG" id="COG1300">
    <property type="taxonomic scope" value="Bacteria"/>
</dbReference>
<feature type="transmembrane region" description="Helical" evidence="1">
    <location>
        <begin position="114"/>
        <end position="135"/>
    </location>
</feature>
<dbReference type="EMBL" id="CP001804">
    <property type="protein sequence ID" value="ACY15630.1"/>
    <property type="molecule type" value="Genomic_DNA"/>
</dbReference>
<feature type="transmembrane region" description="Helical" evidence="1">
    <location>
        <begin position="244"/>
        <end position="263"/>
    </location>
</feature>
<keyword evidence="3" id="KW-1185">Reference proteome</keyword>
<dbReference type="AlphaFoldDB" id="D0LSD1"/>
<evidence type="ECO:0008006" key="4">
    <source>
        <dbReference type="Google" id="ProtNLM"/>
    </source>
</evidence>
<dbReference type="InterPro" id="IPR002798">
    <property type="entry name" value="SpoIIM-like"/>
</dbReference>
<evidence type="ECO:0000313" key="2">
    <source>
        <dbReference type="EMBL" id="ACY15630.1"/>
    </source>
</evidence>